<evidence type="ECO:0000259" key="2">
    <source>
        <dbReference type="PROSITE" id="PS50013"/>
    </source>
</evidence>
<dbReference type="InterPro" id="IPR000953">
    <property type="entry name" value="Chromo/chromo_shadow_dom"/>
</dbReference>
<dbReference type="GO" id="GO:0016192">
    <property type="term" value="P:vesicle-mediated transport"/>
    <property type="evidence" value="ECO:0007669"/>
    <property type="project" value="InterPro"/>
</dbReference>
<dbReference type="PROSITE" id="PS50013">
    <property type="entry name" value="CHROMO_2"/>
    <property type="match status" value="1"/>
</dbReference>
<dbReference type="Proteomes" id="UP000321947">
    <property type="component" value="Unassembled WGS sequence"/>
</dbReference>
<dbReference type="InterPro" id="IPR023780">
    <property type="entry name" value="Chromo_domain"/>
</dbReference>
<evidence type="ECO:0000313" key="4">
    <source>
        <dbReference type="EMBL" id="TYK20915.1"/>
    </source>
</evidence>
<proteinExistence type="inferred from homology"/>
<dbReference type="PRINTS" id="PR01546">
    <property type="entry name" value="YEAST73DUF"/>
</dbReference>
<evidence type="ECO:0000313" key="6">
    <source>
        <dbReference type="Proteomes" id="UP000321947"/>
    </source>
</evidence>
<dbReference type="AlphaFoldDB" id="A0A5A7SP09"/>
<dbReference type="STRING" id="1194695.A0A5A7SP09"/>
<dbReference type="OrthoDB" id="1746731at2759"/>
<gene>
    <name evidence="4" type="ORF">E5676_scaffold284G00570</name>
    <name evidence="3" type="ORF">E6C27_scaffold43053G00300</name>
</gene>
<comment type="function">
    <text evidence="1">Plays an important role in membrane trafficking through the secretory apparatus.</text>
</comment>
<organism evidence="3 5">
    <name type="scientific">Cucumis melo var. makuwa</name>
    <name type="common">Oriental melon</name>
    <dbReference type="NCBI Taxonomy" id="1194695"/>
    <lineage>
        <taxon>Eukaryota</taxon>
        <taxon>Viridiplantae</taxon>
        <taxon>Streptophyta</taxon>
        <taxon>Embryophyta</taxon>
        <taxon>Tracheophyta</taxon>
        <taxon>Spermatophyta</taxon>
        <taxon>Magnoliopsida</taxon>
        <taxon>eudicotyledons</taxon>
        <taxon>Gunneridae</taxon>
        <taxon>Pentapetalae</taxon>
        <taxon>rosids</taxon>
        <taxon>fabids</taxon>
        <taxon>Cucurbitales</taxon>
        <taxon>Cucurbitaceae</taxon>
        <taxon>Benincaseae</taxon>
        <taxon>Cucumis</taxon>
    </lineage>
</organism>
<comment type="caution">
    <text evidence="3">The sequence shown here is derived from an EMBL/GenBank/DDBJ whole genome shotgun (WGS) entry which is preliminary data.</text>
</comment>
<dbReference type="Proteomes" id="UP000321393">
    <property type="component" value="Unassembled WGS sequence"/>
</dbReference>
<name>A0A5A7SP09_CUCMM</name>
<comment type="similarity">
    <text evidence="1">Belongs to the MON1/SAND family.</text>
</comment>
<dbReference type="PANTHER" id="PTHR13027">
    <property type="entry name" value="SAND PROTEIN-RELATED"/>
    <property type="match status" value="1"/>
</dbReference>
<protein>
    <recommendedName>
        <fullName evidence="1">Vacuolar fusion protein MON1 homolog</fullName>
    </recommendedName>
</protein>
<dbReference type="SUPFAM" id="SSF54160">
    <property type="entry name" value="Chromo domain-like"/>
    <property type="match status" value="1"/>
</dbReference>
<evidence type="ECO:0000256" key="1">
    <source>
        <dbReference type="RuleBase" id="RU367048"/>
    </source>
</evidence>
<dbReference type="InterPro" id="IPR004353">
    <property type="entry name" value="Mon1"/>
</dbReference>
<dbReference type="Pfam" id="PF19036">
    <property type="entry name" value="Fuz_longin_1"/>
    <property type="match status" value="1"/>
</dbReference>
<dbReference type="Gene3D" id="2.40.50.40">
    <property type="match status" value="1"/>
</dbReference>
<feature type="domain" description="Chromo" evidence="2">
    <location>
        <begin position="41"/>
        <end position="76"/>
    </location>
</feature>
<dbReference type="InterPro" id="IPR016197">
    <property type="entry name" value="Chromo-like_dom_sf"/>
</dbReference>
<accession>A0A5A7SP09</accession>
<evidence type="ECO:0000313" key="5">
    <source>
        <dbReference type="Proteomes" id="UP000321393"/>
    </source>
</evidence>
<dbReference type="EMBL" id="SSTE01021314">
    <property type="protein sequence ID" value="KAA0032570.1"/>
    <property type="molecule type" value="Genomic_DNA"/>
</dbReference>
<reference evidence="5 6" key="1">
    <citation type="submission" date="2019-08" db="EMBL/GenBank/DDBJ databases">
        <title>Draft genome sequences of two oriental melons (Cucumis melo L. var makuwa).</title>
        <authorList>
            <person name="Kwon S.-Y."/>
        </authorList>
    </citation>
    <scope>NUCLEOTIDE SEQUENCE [LARGE SCALE GENOMIC DNA]</scope>
    <source>
        <strain evidence="6">cv. Chang Bougi</strain>
        <strain evidence="5">cv. SW 3</strain>
        <tissue evidence="3">Leaf</tissue>
    </source>
</reference>
<sequence>MTGGSNNPSRFPYVFVRLALSSVAPIGPLPLQLTDEFEWKAVLEELLAYRVNEDSHEDEVLIKWTGLPAYEATWESVDFIKDQFPDFFLLRTRKSFTPGHAAANHFDDASISWRKRKKHFFILSHSGKPIYSRYGDEHKLAGFSASLQAIISFVEDGQVAGLCYVINEGDRVKWVRAGKHQNHEEFFWEGNIDSKLNNLVKWELVTKSQGDGELGLDKLKIRNMALLAKWRWRFLDEPSSLWCKVVRSIHDSDTFIWHTSGKESSSLRSPWISISRQQRKVEILAVFKVGKGDRILFWLDPWMNSIALWIKFPRLYRIALPPKGSVTNYWDSSSSSWSIIFRCLLKEEEISDFQFLLESLDGRRPTNMDNKRSWSLEHHGEF</sequence>
<evidence type="ECO:0000313" key="3">
    <source>
        <dbReference type="EMBL" id="KAA0032570.1"/>
    </source>
</evidence>
<dbReference type="PANTHER" id="PTHR13027:SF7">
    <property type="entry name" value="VACUOLAR FUSION PROTEIN MON1 HOMOLOG"/>
    <property type="match status" value="1"/>
</dbReference>
<dbReference type="EMBL" id="SSTD01006073">
    <property type="protein sequence ID" value="TYK20915.1"/>
    <property type="molecule type" value="Genomic_DNA"/>
</dbReference>
<dbReference type="Pfam" id="PF00385">
    <property type="entry name" value="Chromo"/>
    <property type="match status" value="1"/>
</dbReference>
<dbReference type="InterPro" id="IPR043972">
    <property type="entry name" value="FUZ/MON1/HPS1_longin_1"/>
</dbReference>
<dbReference type="GO" id="GO:0006623">
    <property type="term" value="P:protein targeting to vacuole"/>
    <property type="evidence" value="ECO:0007669"/>
    <property type="project" value="UniProtKB-UniRule"/>
</dbReference>